<gene>
    <name evidence="2" type="ORF">EYF80_032515</name>
</gene>
<dbReference type="EMBL" id="SRLO01000409">
    <property type="protein sequence ID" value="TNN57256.1"/>
    <property type="molecule type" value="Genomic_DNA"/>
</dbReference>
<proteinExistence type="predicted"/>
<feature type="compositionally biased region" description="Polar residues" evidence="1">
    <location>
        <begin position="1"/>
        <end position="22"/>
    </location>
</feature>
<name>A0A4Z2GUQ7_9TELE</name>
<sequence length="110" mass="11992">MSHNLNQHSVTCHPSAGTTPRQEYQRAPRETGDRKYHNTSTCISLLTRRILYRGSQASLALSARPPPERKGDGAPDGTPSHYLLPEAAAKQGMQVVRAVSPLWTALVNCG</sequence>
<keyword evidence="3" id="KW-1185">Reference proteome</keyword>
<dbReference type="AlphaFoldDB" id="A0A4Z2GUQ7"/>
<evidence type="ECO:0000313" key="3">
    <source>
        <dbReference type="Proteomes" id="UP000314294"/>
    </source>
</evidence>
<protein>
    <submittedName>
        <fullName evidence="2">Uncharacterized protein</fullName>
    </submittedName>
</protein>
<accession>A0A4Z2GUQ7</accession>
<reference evidence="2 3" key="1">
    <citation type="submission" date="2019-03" db="EMBL/GenBank/DDBJ databases">
        <title>First draft genome of Liparis tanakae, snailfish: a comprehensive survey of snailfish specific genes.</title>
        <authorList>
            <person name="Kim W."/>
            <person name="Song I."/>
            <person name="Jeong J.-H."/>
            <person name="Kim D."/>
            <person name="Kim S."/>
            <person name="Ryu S."/>
            <person name="Song J.Y."/>
            <person name="Lee S.K."/>
        </authorList>
    </citation>
    <scope>NUCLEOTIDE SEQUENCE [LARGE SCALE GENOMIC DNA]</scope>
    <source>
        <tissue evidence="2">Muscle</tissue>
    </source>
</reference>
<dbReference type="Proteomes" id="UP000314294">
    <property type="component" value="Unassembled WGS sequence"/>
</dbReference>
<feature type="region of interest" description="Disordered" evidence="1">
    <location>
        <begin position="58"/>
        <end position="80"/>
    </location>
</feature>
<evidence type="ECO:0000313" key="2">
    <source>
        <dbReference type="EMBL" id="TNN57256.1"/>
    </source>
</evidence>
<feature type="compositionally biased region" description="Basic and acidic residues" evidence="1">
    <location>
        <begin position="23"/>
        <end position="36"/>
    </location>
</feature>
<organism evidence="2 3">
    <name type="scientific">Liparis tanakae</name>
    <name type="common">Tanaka's snailfish</name>
    <dbReference type="NCBI Taxonomy" id="230148"/>
    <lineage>
        <taxon>Eukaryota</taxon>
        <taxon>Metazoa</taxon>
        <taxon>Chordata</taxon>
        <taxon>Craniata</taxon>
        <taxon>Vertebrata</taxon>
        <taxon>Euteleostomi</taxon>
        <taxon>Actinopterygii</taxon>
        <taxon>Neopterygii</taxon>
        <taxon>Teleostei</taxon>
        <taxon>Neoteleostei</taxon>
        <taxon>Acanthomorphata</taxon>
        <taxon>Eupercaria</taxon>
        <taxon>Perciformes</taxon>
        <taxon>Cottioidei</taxon>
        <taxon>Cottales</taxon>
        <taxon>Liparidae</taxon>
        <taxon>Liparis</taxon>
    </lineage>
</organism>
<feature type="region of interest" description="Disordered" evidence="1">
    <location>
        <begin position="1"/>
        <end position="38"/>
    </location>
</feature>
<comment type="caution">
    <text evidence="2">The sequence shown here is derived from an EMBL/GenBank/DDBJ whole genome shotgun (WGS) entry which is preliminary data.</text>
</comment>
<evidence type="ECO:0000256" key="1">
    <source>
        <dbReference type="SAM" id="MobiDB-lite"/>
    </source>
</evidence>